<keyword evidence="10" id="KW-1185">Reference proteome</keyword>
<dbReference type="STRING" id="525909.Afer_0152"/>
<sequence>MGSIVEAIGALALVVGLIVASGRLAQRGRPARSVGMARLAVVARASLGSKTSIVIVEADGRRFLLGVGPQGASRLASLGAAPPADAPEIELLDLRDVDVAFPPPG</sequence>
<dbReference type="OrthoDB" id="5191841at2"/>
<comment type="similarity">
    <text evidence="8">Belongs to the FliO/MopB family.</text>
</comment>
<evidence type="ECO:0000256" key="8">
    <source>
        <dbReference type="ARBA" id="ARBA00037937"/>
    </source>
</evidence>
<keyword evidence="6" id="KW-0472">Membrane</keyword>
<accession>C7M223</accession>
<dbReference type="PANTHER" id="PTHR38766:SF1">
    <property type="entry name" value="FLAGELLAR PROTEIN FLIO"/>
    <property type="match status" value="1"/>
</dbReference>
<proteinExistence type="inferred from homology"/>
<keyword evidence="3" id="KW-1003">Cell membrane</keyword>
<dbReference type="PANTHER" id="PTHR38766">
    <property type="entry name" value="FLAGELLAR PROTEIN FLIO"/>
    <property type="match status" value="1"/>
</dbReference>
<dbReference type="InterPro" id="IPR052205">
    <property type="entry name" value="FliO/MopB"/>
</dbReference>
<dbReference type="GO" id="GO:0009425">
    <property type="term" value="C:bacterial-type flagellum basal body"/>
    <property type="evidence" value="ECO:0007669"/>
    <property type="project" value="UniProtKB-SubCell"/>
</dbReference>
<dbReference type="Proteomes" id="UP000000771">
    <property type="component" value="Chromosome"/>
</dbReference>
<dbReference type="Pfam" id="PF04347">
    <property type="entry name" value="FliO"/>
    <property type="match status" value="1"/>
</dbReference>
<evidence type="ECO:0000256" key="7">
    <source>
        <dbReference type="ARBA" id="ARBA00023143"/>
    </source>
</evidence>
<comment type="subcellular location">
    <subcellularLocation>
        <location evidence="1">Bacterial flagellum basal body</location>
    </subcellularLocation>
    <subcellularLocation>
        <location evidence="2">Cell membrane</location>
    </subcellularLocation>
</comment>
<dbReference type="eggNOG" id="COG3190">
    <property type="taxonomic scope" value="Bacteria"/>
</dbReference>
<dbReference type="GO" id="GO:0044781">
    <property type="term" value="P:bacterial-type flagellum organization"/>
    <property type="evidence" value="ECO:0007669"/>
    <property type="project" value="InterPro"/>
</dbReference>
<evidence type="ECO:0000313" key="10">
    <source>
        <dbReference type="Proteomes" id="UP000000771"/>
    </source>
</evidence>
<evidence type="ECO:0000256" key="4">
    <source>
        <dbReference type="ARBA" id="ARBA00022692"/>
    </source>
</evidence>
<protein>
    <submittedName>
        <fullName evidence="9">Flagellar biosynthesis protein FliO</fullName>
    </submittedName>
</protein>
<reference evidence="9 10" key="1">
    <citation type="journal article" date="2009" name="Stand. Genomic Sci.">
        <title>Complete genome sequence of Acidimicrobium ferrooxidans type strain (ICP).</title>
        <authorList>
            <person name="Clum A."/>
            <person name="Nolan M."/>
            <person name="Lang E."/>
            <person name="Glavina Del Rio T."/>
            <person name="Tice H."/>
            <person name="Copeland A."/>
            <person name="Cheng J.F."/>
            <person name="Lucas S."/>
            <person name="Chen F."/>
            <person name="Bruce D."/>
            <person name="Goodwin L."/>
            <person name="Pitluck S."/>
            <person name="Ivanova N."/>
            <person name="Mavrommatis K."/>
            <person name="Mikhailova N."/>
            <person name="Pati A."/>
            <person name="Chen A."/>
            <person name="Palaniappan K."/>
            <person name="Goker M."/>
            <person name="Spring S."/>
            <person name="Land M."/>
            <person name="Hauser L."/>
            <person name="Chang Y.J."/>
            <person name="Jeffries C.C."/>
            <person name="Chain P."/>
            <person name="Bristow J."/>
            <person name="Eisen J.A."/>
            <person name="Markowitz V."/>
            <person name="Hugenholtz P."/>
            <person name="Kyrpides N.C."/>
            <person name="Klenk H.P."/>
            <person name="Lapidus A."/>
        </authorList>
    </citation>
    <scope>NUCLEOTIDE SEQUENCE [LARGE SCALE GENOMIC DNA]</scope>
    <source>
        <strain evidence="10">DSM 10331 / JCM 15462 / NBRC 103882 / ICP</strain>
    </source>
</reference>
<name>C7M223_ACIFD</name>
<keyword evidence="4" id="KW-0812">Transmembrane</keyword>
<keyword evidence="7" id="KW-0975">Bacterial flagellum</keyword>
<evidence type="ECO:0000256" key="5">
    <source>
        <dbReference type="ARBA" id="ARBA00022989"/>
    </source>
</evidence>
<keyword evidence="9" id="KW-0969">Cilium</keyword>
<evidence type="ECO:0000256" key="6">
    <source>
        <dbReference type="ARBA" id="ARBA00023136"/>
    </source>
</evidence>
<organism evidence="9 10">
    <name type="scientific">Acidimicrobium ferrooxidans (strain DSM 10331 / JCM 15462 / NBRC 103882 / ICP)</name>
    <dbReference type="NCBI Taxonomy" id="525909"/>
    <lineage>
        <taxon>Bacteria</taxon>
        <taxon>Bacillati</taxon>
        <taxon>Actinomycetota</taxon>
        <taxon>Acidimicrobiia</taxon>
        <taxon>Acidimicrobiales</taxon>
        <taxon>Acidimicrobiaceae</taxon>
        <taxon>Acidimicrobium</taxon>
    </lineage>
</organism>
<dbReference type="GO" id="GO:0005886">
    <property type="term" value="C:plasma membrane"/>
    <property type="evidence" value="ECO:0007669"/>
    <property type="project" value="UniProtKB-SubCell"/>
</dbReference>
<dbReference type="RefSeq" id="WP_015797626.1">
    <property type="nucleotide sequence ID" value="NC_013124.1"/>
</dbReference>
<dbReference type="InterPro" id="IPR022781">
    <property type="entry name" value="Flagellar_biosynth_FliO"/>
</dbReference>
<dbReference type="AlphaFoldDB" id="C7M223"/>
<dbReference type="HOGENOM" id="CLU_2230610_0_0_11"/>
<evidence type="ECO:0000313" key="9">
    <source>
        <dbReference type="EMBL" id="ACU53121.1"/>
    </source>
</evidence>
<dbReference type="EMBL" id="CP001631">
    <property type="protein sequence ID" value="ACU53121.1"/>
    <property type="molecule type" value="Genomic_DNA"/>
</dbReference>
<evidence type="ECO:0000256" key="3">
    <source>
        <dbReference type="ARBA" id="ARBA00022475"/>
    </source>
</evidence>
<keyword evidence="9" id="KW-0282">Flagellum</keyword>
<dbReference type="KEGG" id="afo:Afer_0152"/>
<gene>
    <name evidence="9" type="ordered locus">Afer_0152</name>
</gene>
<keyword evidence="9" id="KW-0966">Cell projection</keyword>
<evidence type="ECO:0000256" key="1">
    <source>
        <dbReference type="ARBA" id="ARBA00004117"/>
    </source>
</evidence>
<keyword evidence="5" id="KW-1133">Transmembrane helix</keyword>
<evidence type="ECO:0000256" key="2">
    <source>
        <dbReference type="ARBA" id="ARBA00004236"/>
    </source>
</evidence>